<evidence type="ECO:0000313" key="2">
    <source>
        <dbReference type="Proteomes" id="UP001176059"/>
    </source>
</evidence>
<name>A0AA38JUI3_9AGAR</name>
<keyword evidence="2" id="KW-1185">Reference proteome</keyword>
<dbReference type="AlphaFoldDB" id="A0AA38JUI3"/>
<gene>
    <name evidence="1" type="ORF">DFJ43DRAFT_1036577</name>
</gene>
<protein>
    <submittedName>
        <fullName evidence="1">Uncharacterized protein</fullName>
    </submittedName>
</protein>
<organism evidence="1 2">
    <name type="scientific">Lentinula guzmanii</name>
    <dbReference type="NCBI Taxonomy" id="2804957"/>
    <lineage>
        <taxon>Eukaryota</taxon>
        <taxon>Fungi</taxon>
        <taxon>Dikarya</taxon>
        <taxon>Basidiomycota</taxon>
        <taxon>Agaricomycotina</taxon>
        <taxon>Agaricomycetes</taxon>
        <taxon>Agaricomycetidae</taxon>
        <taxon>Agaricales</taxon>
        <taxon>Marasmiineae</taxon>
        <taxon>Omphalotaceae</taxon>
        <taxon>Lentinula</taxon>
    </lineage>
</organism>
<sequence length="226" mass="26929">MQMKIVQSVDLDLQWQLMSRKADAGRHRKETDLPFYSFKHDFVFASRGPESFRRSLFQIERVPQLSVRFSKIGTPDPTCEEKPSLAVIHLEIGRSFPIYCLYFGLVHYEHDLGDRQKDLCSPGYIWDASEAMYISQLGTWKRRAWRTRERSIRAWKRSQGHRCGNRRKDDKNVNGEERTFWGIDWCTDNWTTVFWVIDNVERRVTVFDQQRVARWEYSDTEQDGAH</sequence>
<evidence type="ECO:0000313" key="1">
    <source>
        <dbReference type="EMBL" id="KAJ3735846.1"/>
    </source>
</evidence>
<reference evidence="1" key="1">
    <citation type="submission" date="2022-08" db="EMBL/GenBank/DDBJ databases">
        <authorList>
            <consortium name="DOE Joint Genome Institute"/>
            <person name="Min B."/>
            <person name="Sierra-Patev S."/>
            <person name="Naranjo-Ortiz M."/>
            <person name="Looney B."/>
            <person name="Konkel Z."/>
            <person name="Slot J.C."/>
            <person name="Sakamoto Y."/>
            <person name="Steenwyk J.L."/>
            <person name="Rokas A."/>
            <person name="Carro J."/>
            <person name="Camarero S."/>
            <person name="Ferreira P."/>
            <person name="Molpeceres G."/>
            <person name="Ruiz-duenas F.J."/>
            <person name="Serrano A."/>
            <person name="Henrissat B."/>
            <person name="Drula E."/>
            <person name="Hughes K.W."/>
            <person name="Mata J.L."/>
            <person name="Ishikawa N.K."/>
            <person name="Vargas-Isla R."/>
            <person name="Ushijima S."/>
            <person name="Smith C.A."/>
            <person name="Ahrendt S."/>
            <person name="Andreopoulos W."/>
            <person name="He G."/>
            <person name="LaButti K."/>
            <person name="Lipzen A."/>
            <person name="Ng V."/>
            <person name="Riley R."/>
            <person name="Sandor L."/>
            <person name="Barry K."/>
            <person name="Martinez A.T."/>
            <person name="Xiao Y."/>
            <person name="Gibbons J.G."/>
            <person name="Terashima K."/>
            <person name="Hibbett D.S."/>
            <person name="Grigoriev I.V."/>
        </authorList>
    </citation>
    <scope>NUCLEOTIDE SEQUENCE</scope>
    <source>
        <strain evidence="1">ET3784</strain>
    </source>
</reference>
<comment type="caution">
    <text evidence="1">The sequence shown here is derived from an EMBL/GenBank/DDBJ whole genome shotgun (WGS) entry which is preliminary data.</text>
</comment>
<accession>A0AA38JUI3</accession>
<dbReference type="EMBL" id="JANVFO010000007">
    <property type="protein sequence ID" value="KAJ3735846.1"/>
    <property type="molecule type" value="Genomic_DNA"/>
</dbReference>
<proteinExistence type="predicted"/>
<reference evidence="1" key="2">
    <citation type="journal article" date="2023" name="Proc. Natl. Acad. Sci. U.S.A.">
        <title>A global phylogenomic analysis of the shiitake genus Lentinula.</title>
        <authorList>
            <person name="Sierra-Patev S."/>
            <person name="Min B."/>
            <person name="Naranjo-Ortiz M."/>
            <person name="Looney B."/>
            <person name="Konkel Z."/>
            <person name="Slot J.C."/>
            <person name="Sakamoto Y."/>
            <person name="Steenwyk J.L."/>
            <person name="Rokas A."/>
            <person name="Carro J."/>
            <person name="Camarero S."/>
            <person name="Ferreira P."/>
            <person name="Molpeceres G."/>
            <person name="Ruiz-Duenas F.J."/>
            <person name="Serrano A."/>
            <person name="Henrissat B."/>
            <person name="Drula E."/>
            <person name="Hughes K.W."/>
            <person name="Mata J.L."/>
            <person name="Ishikawa N.K."/>
            <person name="Vargas-Isla R."/>
            <person name="Ushijima S."/>
            <person name="Smith C.A."/>
            <person name="Donoghue J."/>
            <person name="Ahrendt S."/>
            <person name="Andreopoulos W."/>
            <person name="He G."/>
            <person name="LaButti K."/>
            <person name="Lipzen A."/>
            <person name="Ng V."/>
            <person name="Riley R."/>
            <person name="Sandor L."/>
            <person name="Barry K."/>
            <person name="Martinez A.T."/>
            <person name="Xiao Y."/>
            <person name="Gibbons J.G."/>
            <person name="Terashima K."/>
            <person name="Grigoriev I.V."/>
            <person name="Hibbett D."/>
        </authorList>
    </citation>
    <scope>NUCLEOTIDE SEQUENCE</scope>
    <source>
        <strain evidence="1">ET3784</strain>
    </source>
</reference>
<dbReference type="Proteomes" id="UP001176059">
    <property type="component" value="Unassembled WGS sequence"/>
</dbReference>